<organism evidence="2 3">
    <name type="scientific">Paenibacillus rhizoplanae</name>
    <dbReference type="NCBI Taxonomy" id="1917181"/>
    <lineage>
        <taxon>Bacteria</taxon>
        <taxon>Bacillati</taxon>
        <taxon>Bacillota</taxon>
        <taxon>Bacilli</taxon>
        <taxon>Bacillales</taxon>
        <taxon>Paenibacillaceae</taxon>
        <taxon>Paenibacillus</taxon>
    </lineage>
</organism>
<evidence type="ECO:0000313" key="3">
    <source>
        <dbReference type="Proteomes" id="UP001597448"/>
    </source>
</evidence>
<keyword evidence="1" id="KW-1133">Transmembrane helix</keyword>
<evidence type="ECO:0000256" key="1">
    <source>
        <dbReference type="SAM" id="Phobius"/>
    </source>
</evidence>
<proteinExistence type="predicted"/>
<keyword evidence="3" id="KW-1185">Reference proteome</keyword>
<reference evidence="3" key="1">
    <citation type="journal article" date="2019" name="Int. J. Syst. Evol. Microbiol.">
        <title>The Global Catalogue of Microorganisms (GCM) 10K type strain sequencing project: providing services to taxonomists for standard genome sequencing and annotation.</title>
        <authorList>
            <consortium name="The Broad Institute Genomics Platform"/>
            <consortium name="The Broad Institute Genome Sequencing Center for Infectious Disease"/>
            <person name="Wu L."/>
            <person name="Ma J."/>
        </authorList>
    </citation>
    <scope>NUCLEOTIDE SEQUENCE [LARGE SCALE GENOMIC DNA]</scope>
    <source>
        <strain evidence="3">CCM 8725</strain>
    </source>
</reference>
<keyword evidence="1" id="KW-0812">Transmembrane</keyword>
<protein>
    <recommendedName>
        <fullName evidence="4">DUF4367 domain-containing protein</fullName>
    </recommendedName>
</protein>
<evidence type="ECO:0000313" key="2">
    <source>
        <dbReference type="EMBL" id="MFD2411845.1"/>
    </source>
</evidence>
<comment type="caution">
    <text evidence="2">The sequence shown here is derived from an EMBL/GenBank/DDBJ whole genome shotgun (WGS) entry which is preliminary data.</text>
</comment>
<evidence type="ECO:0008006" key="4">
    <source>
        <dbReference type="Google" id="ProtNLM"/>
    </source>
</evidence>
<gene>
    <name evidence="2" type="ORF">ACFSX3_18300</name>
</gene>
<accession>A0ABW5FBH2</accession>
<dbReference type="Proteomes" id="UP001597448">
    <property type="component" value="Unassembled WGS sequence"/>
</dbReference>
<feature type="transmembrane region" description="Helical" evidence="1">
    <location>
        <begin position="85"/>
        <end position="103"/>
    </location>
</feature>
<sequence>MDEQFTAEEKRIRRMGAGEAAGSIDVKSSVMERVRVIHDQRLASEGGGTPASPGQAVPEMVRQGPVITRQQMPAKRPVVQRGRRLAAGLCAVALLGLAGFSVLRHVTDQETTGTLHPDFAVIRQTEGQPLVLKDNGGRIVAQVKNAELKVYTPAYIGSSSARERFFKLREQYEQQAQADLQPGETAAYYVNDSELIALMNGLGYGKPLFFTSRTVTYTNYAKLSAAREQTGKWSFALPPERIGGLQFAEGRLFAKTPSAFEPEYRLALEALKAKTEAAPDGNPLAATLWPLENIASAEVIYQDGSQQLKLQLFWNNAATTGPSQIHVSPGQTAELWTYEDKELLFIPGAGAGEENGSSVSILYWYDNAYGGLALITDPPDKRLTREQWESIAAGMVQR</sequence>
<name>A0ABW5FBH2_9BACL</name>
<dbReference type="RefSeq" id="WP_209993283.1">
    <property type="nucleotide sequence ID" value="NZ_JBHSVQ010000001.1"/>
</dbReference>
<keyword evidence="1" id="KW-0472">Membrane</keyword>
<dbReference type="EMBL" id="JBHUKY010000032">
    <property type="protein sequence ID" value="MFD2411845.1"/>
    <property type="molecule type" value="Genomic_DNA"/>
</dbReference>